<reference evidence="2 3" key="1">
    <citation type="journal article" date="2018" name="New Phytol.">
        <title>Phylogenomics of Endogonaceae and evolution of mycorrhizas within Mucoromycota.</title>
        <authorList>
            <person name="Chang Y."/>
            <person name="Desiro A."/>
            <person name="Na H."/>
            <person name="Sandor L."/>
            <person name="Lipzen A."/>
            <person name="Clum A."/>
            <person name="Barry K."/>
            <person name="Grigoriev I.V."/>
            <person name="Martin F.M."/>
            <person name="Stajich J.E."/>
            <person name="Smith M.E."/>
            <person name="Bonito G."/>
            <person name="Spatafora J.W."/>
        </authorList>
    </citation>
    <scope>NUCLEOTIDE SEQUENCE [LARGE SCALE GENOMIC DNA]</scope>
    <source>
        <strain evidence="2 3">GMNB39</strain>
    </source>
</reference>
<name>A0A433DC66_9FUNG</name>
<accession>A0A433DC66</accession>
<gene>
    <name evidence="2" type="ORF">BC936DRAFT_144594</name>
</gene>
<keyword evidence="1" id="KW-0472">Membrane</keyword>
<evidence type="ECO:0000256" key="1">
    <source>
        <dbReference type="SAM" id="Phobius"/>
    </source>
</evidence>
<organism evidence="2 3">
    <name type="scientific">Jimgerdemannia flammicorona</name>
    <dbReference type="NCBI Taxonomy" id="994334"/>
    <lineage>
        <taxon>Eukaryota</taxon>
        <taxon>Fungi</taxon>
        <taxon>Fungi incertae sedis</taxon>
        <taxon>Mucoromycota</taxon>
        <taxon>Mucoromycotina</taxon>
        <taxon>Endogonomycetes</taxon>
        <taxon>Endogonales</taxon>
        <taxon>Endogonaceae</taxon>
        <taxon>Jimgerdemannia</taxon>
    </lineage>
</organism>
<sequence length="182" mass="20721">MTNRNWFETPVIIDVDTVFSLIGQVSEVDNLASEYVVGPEEEWLLQLMDLEIHQMPRRPPLSTDLALITVADLGVEPELISDDQAEYRLLDLLLYLWSDNFAEVERSIEPGSMDEFEAELRRRAGRTWTDAMIDPLHAGIVGGDAIFAVVGGSLCIVAVVRREWRFGIALLLLFMWRQIFAR</sequence>
<evidence type="ECO:0000313" key="3">
    <source>
        <dbReference type="Proteomes" id="UP000268093"/>
    </source>
</evidence>
<comment type="caution">
    <text evidence="2">The sequence shown here is derived from an EMBL/GenBank/DDBJ whole genome shotgun (WGS) entry which is preliminary data.</text>
</comment>
<keyword evidence="3" id="KW-1185">Reference proteome</keyword>
<dbReference type="EMBL" id="RBNI01003364">
    <property type="protein sequence ID" value="RUP48415.1"/>
    <property type="molecule type" value="Genomic_DNA"/>
</dbReference>
<dbReference type="Proteomes" id="UP000268093">
    <property type="component" value="Unassembled WGS sequence"/>
</dbReference>
<protein>
    <submittedName>
        <fullName evidence="2">Uncharacterized protein</fullName>
    </submittedName>
</protein>
<keyword evidence="1" id="KW-0812">Transmembrane</keyword>
<evidence type="ECO:0000313" key="2">
    <source>
        <dbReference type="EMBL" id="RUP48415.1"/>
    </source>
</evidence>
<feature type="transmembrane region" description="Helical" evidence="1">
    <location>
        <begin position="166"/>
        <end position="181"/>
    </location>
</feature>
<feature type="transmembrane region" description="Helical" evidence="1">
    <location>
        <begin position="136"/>
        <end position="160"/>
    </location>
</feature>
<proteinExistence type="predicted"/>
<keyword evidence="1" id="KW-1133">Transmembrane helix</keyword>
<dbReference type="AlphaFoldDB" id="A0A433DC66"/>